<dbReference type="SMART" id="SM01034">
    <property type="entry name" value="BLUF"/>
    <property type="match status" value="1"/>
</dbReference>
<gene>
    <name evidence="2" type="ORF">GJ654_19510</name>
</gene>
<comment type="caution">
    <text evidence="2">The sequence shown here is derived from an EMBL/GenBank/DDBJ whole genome shotgun (WGS) entry which is preliminary data.</text>
</comment>
<evidence type="ECO:0000259" key="1">
    <source>
        <dbReference type="PROSITE" id="PS50925"/>
    </source>
</evidence>
<reference evidence="2 3" key="1">
    <citation type="submission" date="2019-11" db="EMBL/GenBank/DDBJ databases">
        <title>Whole-genome sequence of a Rhodoblastus acidophilus DSM 142.</title>
        <authorList>
            <person name="Kyndt J.A."/>
            <person name="Meyer T.E."/>
        </authorList>
    </citation>
    <scope>NUCLEOTIDE SEQUENCE [LARGE SCALE GENOMIC DNA]</scope>
    <source>
        <strain evidence="2 3">DSM 142</strain>
    </source>
</reference>
<dbReference type="GO" id="GO:0071949">
    <property type="term" value="F:FAD binding"/>
    <property type="evidence" value="ECO:0007669"/>
    <property type="project" value="InterPro"/>
</dbReference>
<dbReference type="EMBL" id="WNKS01000028">
    <property type="protein sequence ID" value="MTV33172.1"/>
    <property type="molecule type" value="Genomic_DNA"/>
</dbReference>
<dbReference type="Proteomes" id="UP000439113">
    <property type="component" value="Unassembled WGS sequence"/>
</dbReference>
<accession>A0A6N8DRC3</accession>
<dbReference type="InterPro" id="IPR036046">
    <property type="entry name" value="Acylphosphatase-like_dom_sf"/>
</dbReference>
<sequence length="152" mass="16601">MNLESSVSPAPENFGDLVQIIYSSRSLLGGAGLSAGISDILRISCHNNARDDITGALFFNGRVFAQALEGPQLAVSNLYANLLKDKRHTDVCLLQHEYITKRCFEGWAMAYVEGEDGRGFTITPGFLHDVLHPSQSGAGPVLQLMKYVMAER</sequence>
<name>A0A6N8DRC3_RHOAC</name>
<dbReference type="OrthoDB" id="196105at2"/>
<dbReference type="AlphaFoldDB" id="A0A6N8DRC3"/>
<dbReference type="SUPFAM" id="SSF54975">
    <property type="entry name" value="Acylphosphatase/BLUF domain-like"/>
    <property type="match status" value="1"/>
</dbReference>
<dbReference type="PROSITE" id="PS50925">
    <property type="entry name" value="BLUF"/>
    <property type="match status" value="1"/>
</dbReference>
<evidence type="ECO:0000313" key="2">
    <source>
        <dbReference type="EMBL" id="MTV33172.1"/>
    </source>
</evidence>
<evidence type="ECO:0000313" key="3">
    <source>
        <dbReference type="Proteomes" id="UP000439113"/>
    </source>
</evidence>
<protein>
    <recommendedName>
        <fullName evidence="1">BLUF domain-containing protein</fullName>
    </recommendedName>
</protein>
<dbReference type="Pfam" id="PF04940">
    <property type="entry name" value="BLUF"/>
    <property type="match status" value="1"/>
</dbReference>
<feature type="domain" description="BLUF" evidence="1">
    <location>
        <begin position="17"/>
        <end position="110"/>
    </location>
</feature>
<dbReference type="GO" id="GO:0009882">
    <property type="term" value="F:blue light photoreceptor activity"/>
    <property type="evidence" value="ECO:0007669"/>
    <property type="project" value="InterPro"/>
</dbReference>
<dbReference type="RefSeq" id="WP_155447852.1">
    <property type="nucleotide sequence ID" value="NZ_JAOQNR010000020.1"/>
</dbReference>
<dbReference type="Gene3D" id="3.30.70.100">
    <property type="match status" value="1"/>
</dbReference>
<proteinExistence type="predicted"/>
<organism evidence="2 3">
    <name type="scientific">Rhodoblastus acidophilus</name>
    <name type="common">Rhodopseudomonas acidophila</name>
    <dbReference type="NCBI Taxonomy" id="1074"/>
    <lineage>
        <taxon>Bacteria</taxon>
        <taxon>Pseudomonadati</taxon>
        <taxon>Pseudomonadota</taxon>
        <taxon>Alphaproteobacteria</taxon>
        <taxon>Hyphomicrobiales</taxon>
        <taxon>Rhodoblastaceae</taxon>
        <taxon>Rhodoblastus</taxon>
    </lineage>
</organism>
<dbReference type="InterPro" id="IPR007024">
    <property type="entry name" value="BLUF_domain"/>
</dbReference>